<gene>
    <name evidence="3" type="ORF">B296_00019206</name>
</gene>
<feature type="chain" id="PRO_5019176239" description="Secreted protein" evidence="2">
    <location>
        <begin position="22"/>
        <end position="109"/>
    </location>
</feature>
<organism evidence="3 4">
    <name type="scientific">Ensete ventricosum</name>
    <name type="common">Abyssinian banana</name>
    <name type="synonym">Musa ensete</name>
    <dbReference type="NCBI Taxonomy" id="4639"/>
    <lineage>
        <taxon>Eukaryota</taxon>
        <taxon>Viridiplantae</taxon>
        <taxon>Streptophyta</taxon>
        <taxon>Embryophyta</taxon>
        <taxon>Tracheophyta</taxon>
        <taxon>Spermatophyta</taxon>
        <taxon>Magnoliopsida</taxon>
        <taxon>Liliopsida</taxon>
        <taxon>Zingiberales</taxon>
        <taxon>Musaceae</taxon>
        <taxon>Ensete</taxon>
    </lineage>
</organism>
<dbReference type="Proteomes" id="UP000287651">
    <property type="component" value="Unassembled WGS sequence"/>
</dbReference>
<dbReference type="AlphaFoldDB" id="A0A427AZP0"/>
<reference evidence="3 4" key="1">
    <citation type="journal article" date="2014" name="Agronomy (Basel)">
        <title>A Draft Genome Sequence for Ensete ventricosum, the Drought-Tolerant Tree Against Hunger.</title>
        <authorList>
            <person name="Harrison J."/>
            <person name="Moore K.A."/>
            <person name="Paszkiewicz K."/>
            <person name="Jones T."/>
            <person name="Grant M."/>
            <person name="Ambacheew D."/>
            <person name="Muzemil S."/>
            <person name="Studholme D.J."/>
        </authorList>
    </citation>
    <scope>NUCLEOTIDE SEQUENCE [LARGE SCALE GENOMIC DNA]</scope>
</reference>
<comment type="caution">
    <text evidence="3">The sequence shown here is derived from an EMBL/GenBank/DDBJ whole genome shotgun (WGS) entry which is preliminary data.</text>
</comment>
<evidence type="ECO:0008006" key="5">
    <source>
        <dbReference type="Google" id="ProtNLM"/>
    </source>
</evidence>
<proteinExistence type="predicted"/>
<sequence length="109" mass="12164">MRFPRRLQWVLTLAATEATVSTPGSHNPVNSVTLRANHSTPASEFRDQKQSTLCSPPQTPLALSHPVRLRPPPFLVSVGAEEKKERTQDSRTHPLVLSLPTPFYYGAYE</sequence>
<keyword evidence="2" id="KW-0732">Signal</keyword>
<feature type="signal peptide" evidence="2">
    <location>
        <begin position="1"/>
        <end position="21"/>
    </location>
</feature>
<dbReference type="EMBL" id="AMZH03000843">
    <property type="protein sequence ID" value="RRT81719.1"/>
    <property type="molecule type" value="Genomic_DNA"/>
</dbReference>
<name>A0A427AZP0_ENSVE</name>
<protein>
    <recommendedName>
        <fullName evidence="5">Secreted protein</fullName>
    </recommendedName>
</protein>
<accession>A0A427AZP0</accession>
<evidence type="ECO:0000313" key="4">
    <source>
        <dbReference type="Proteomes" id="UP000287651"/>
    </source>
</evidence>
<evidence type="ECO:0000256" key="2">
    <source>
        <dbReference type="SAM" id="SignalP"/>
    </source>
</evidence>
<feature type="region of interest" description="Disordered" evidence="1">
    <location>
        <begin position="38"/>
        <end position="68"/>
    </location>
</feature>
<evidence type="ECO:0000256" key="1">
    <source>
        <dbReference type="SAM" id="MobiDB-lite"/>
    </source>
</evidence>
<evidence type="ECO:0000313" key="3">
    <source>
        <dbReference type="EMBL" id="RRT81719.1"/>
    </source>
</evidence>